<evidence type="ECO:0000256" key="2">
    <source>
        <dbReference type="HAMAP-Rule" id="MF_01074"/>
    </source>
</evidence>
<dbReference type="RefSeq" id="WP_183349094.1">
    <property type="nucleotide sequence ID" value="NZ_JACHEO010000004.1"/>
</dbReference>
<protein>
    <recommendedName>
        <fullName evidence="2">Putative nickel insertion protein</fullName>
    </recommendedName>
</protein>
<accession>A0A840V2J8</accession>
<dbReference type="PANTHER" id="PTHR36566:SF1">
    <property type="entry name" value="PYRIDINIUM-3,5-BISTHIOCARBOXYLIC ACID MONONUCLEOTIDE NICKEL INSERTION PROTEIN"/>
    <property type="match status" value="1"/>
</dbReference>
<dbReference type="InterPro" id="IPR002822">
    <property type="entry name" value="Ni_insertion"/>
</dbReference>
<dbReference type="AlphaFoldDB" id="A0A840V2J8"/>
<keyword evidence="1 2" id="KW-0533">Nickel</keyword>
<evidence type="ECO:0000256" key="1">
    <source>
        <dbReference type="ARBA" id="ARBA00022596"/>
    </source>
</evidence>
<dbReference type="HAMAP" id="MF_01074">
    <property type="entry name" value="LarC"/>
    <property type="match status" value="1"/>
</dbReference>
<dbReference type="Proteomes" id="UP000539642">
    <property type="component" value="Unassembled WGS sequence"/>
</dbReference>
<keyword evidence="2" id="KW-0456">Lyase</keyword>
<evidence type="ECO:0000313" key="3">
    <source>
        <dbReference type="EMBL" id="MBB5347371.1"/>
    </source>
</evidence>
<dbReference type="EMBL" id="JACHEO010000004">
    <property type="protein sequence ID" value="MBB5347371.1"/>
    <property type="molecule type" value="Genomic_DNA"/>
</dbReference>
<dbReference type="Gene3D" id="3.30.70.1380">
    <property type="entry name" value="Transcriptional regulatory protein pf0864 domain like"/>
    <property type="match status" value="1"/>
</dbReference>
<keyword evidence="4" id="KW-1185">Reference proteome</keyword>
<name>A0A840V2J8_9BACT</name>
<comment type="caution">
    <text evidence="3">The sequence shown here is derived from an EMBL/GenBank/DDBJ whole genome shotgun (WGS) entry which is preliminary data.</text>
</comment>
<dbReference type="NCBIfam" id="TIGR00299">
    <property type="entry name" value="nickel pincer cofactor biosynthesis protein LarC"/>
    <property type="match status" value="1"/>
</dbReference>
<dbReference type="Pfam" id="PF01969">
    <property type="entry name" value="Ni_insertion"/>
    <property type="match status" value="1"/>
</dbReference>
<dbReference type="PANTHER" id="PTHR36566">
    <property type="entry name" value="NICKEL INSERTION PROTEIN-RELATED"/>
    <property type="match status" value="1"/>
</dbReference>
<comment type="similarity">
    <text evidence="2">Belongs to the LarC family.</text>
</comment>
<organism evidence="3 4">
    <name type="scientific">Desulfoprunum benzoelyticum</name>
    <dbReference type="NCBI Taxonomy" id="1506996"/>
    <lineage>
        <taxon>Bacteria</taxon>
        <taxon>Pseudomonadati</taxon>
        <taxon>Thermodesulfobacteriota</taxon>
        <taxon>Desulfobulbia</taxon>
        <taxon>Desulfobulbales</taxon>
        <taxon>Desulfobulbaceae</taxon>
        <taxon>Desulfoprunum</taxon>
    </lineage>
</organism>
<dbReference type="GO" id="GO:0016151">
    <property type="term" value="F:nickel cation binding"/>
    <property type="evidence" value="ECO:0007669"/>
    <property type="project" value="UniProtKB-UniRule"/>
</dbReference>
<evidence type="ECO:0000313" key="4">
    <source>
        <dbReference type="Proteomes" id="UP000539642"/>
    </source>
</evidence>
<dbReference type="GO" id="GO:0016829">
    <property type="term" value="F:lyase activity"/>
    <property type="evidence" value="ECO:0007669"/>
    <property type="project" value="UniProtKB-UniRule"/>
</dbReference>
<proteinExistence type="inferred from homology"/>
<gene>
    <name evidence="3" type="ORF">HNQ81_001087</name>
</gene>
<sequence length="394" mass="41887">MPPTATIAYLDCFAGISGDMVLAALIDAGLPPEVLRRGVDRLGLGPVDLDIQTTRQQGLRAVRVQVGGGGDQPLRTLADLLAILHRSGLAAEITAPAGRVFHLLAEAEAKVHGTSIDTVHFHEIGAVDTVVDVVGAMIGLHHLGIGELVSSPVPLGHGFIDCAHGRLPLPAPAVCELLRQVPVYGIDCTTETVTPTGAALLKSLATGFGPMPPMTIAATGCGAGSRPLAGNRPNLLRLIVGTQRPVAEAQRVEIIETNLDDWSPEGFPYLSELLLASGALDVNIAPIQMKKGRPAFRLQVICDPVHGDVIKAAILSETTAIGLRFRTEERLTLGREPVMVATRWGSVAAKRVMRPSGAEICPEYEECRRIAADHQVPLPEVYREVLRAGEEKPR</sequence>
<dbReference type="Gene3D" id="3.10.20.300">
    <property type="entry name" value="mk0293 like domain"/>
    <property type="match status" value="1"/>
</dbReference>
<reference evidence="3 4" key="1">
    <citation type="submission" date="2020-08" db="EMBL/GenBank/DDBJ databases">
        <title>Genomic Encyclopedia of Type Strains, Phase IV (KMG-IV): sequencing the most valuable type-strain genomes for metagenomic binning, comparative biology and taxonomic classification.</title>
        <authorList>
            <person name="Goeker M."/>
        </authorList>
    </citation>
    <scope>NUCLEOTIDE SEQUENCE [LARGE SCALE GENOMIC DNA]</scope>
    <source>
        <strain evidence="3 4">DSM 28570</strain>
    </source>
</reference>